<dbReference type="Pfam" id="PF00227">
    <property type="entry name" value="Proteasome"/>
    <property type="match status" value="1"/>
</dbReference>
<dbReference type="InterPro" id="IPR001353">
    <property type="entry name" value="Proteasome_sua/b"/>
</dbReference>
<dbReference type="EMBL" id="JAPEUY010000008">
    <property type="protein sequence ID" value="KAJ4370559.1"/>
    <property type="molecule type" value="Genomic_DNA"/>
</dbReference>
<comment type="caution">
    <text evidence="6">The sequence shown here is derived from an EMBL/GenBank/DDBJ whole genome shotgun (WGS) entry which is preliminary data.</text>
</comment>
<name>A0A9W9CMN5_9PLEO</name>
<comment type="function">
    <text evidence="5">Component of the proteasome, a multicatalytic proteinase complex which is characterized by its ability to cleave peptides with Arg, Phe, Tyr, Leu, and Glu adjacent to the leaving group at neutral or slightly basic pH. The proteasome has an ATP-dependent proteolytic activity.</text>
</comment>
<keyword evidence="3 5" id="KW-0539">Nucleus</keyword>
<dbReference type="InterPro" id="IPR029055">
    <property type="entry name" value="Ntn_hydrolases_N"/>
</dbReference>
<keyword evidence="6" id="KW-0378">Hydrolase</keyword>
<evidence type="ECO:0000313" key="6">
    <source>
        <dbReference type="EMBL" id="KAJ4370559.1"/>
    </source>
</evidence>
<dbReference type="PANTHER" id="PTHR32194:SF2">
    <property type="entry name" value="PROTEASOME SUBUNIT BETA TYPE-1"/>
    <property type="match status" value="1"/>
</dbReference>
<dbReference type="GO" id="GO:0005634">
    <property type="term" value="C:nucleus"/>
    <property type="evidence" value="ECO:0007669"/>
    <property type="project" value="UniProtKB-SubCell"/>
</dbReference>
<organism evidence="6 7">
    <name type="scientific">Neocucurbitaria cava</name>
    <dbReference type="NCBI Taxonomy" id="798079"/>
    <lineage>
        <taxon>Eukaryota</taxon>
        <taxon>Fungi</taxon>
        <taxon>Dikarya</taxon>
        <taxon>Ascomycota</taxon>
        <taxon>Pezizomycotina</taxon>
        <taxon>Dothideomycetes</taxon>
        <taxon>Pleosporomycetidae</taxon>
        <taxon>Pleosporales</taxon>
        <taxon>Pleosporineae</taxon>
        <taxon>Cucurbitariaceae</taxon>
        <taxon>Neocucurbitaria</taxon>
    </lineage>
</organism>
<dbReference type="InterPro" id="IPR023333">
    <property type="entry name" value="Proteasome_suB-type"/>
</dbReference>
<dbReference type="GO" id="GO:0005737">
    <property type="term" value="C:cytoplasm"/>
    <property type="evidence" value="ECO:0007669"/>
    <property type="project" value="UniProtKB-SubCell"/>
</dbReference>
<accession>A0A9W9CMN5</accession>
<gene>
    <name evidence="6" type="primary">PRE1</name>
    <name evidence="6" type="ORF">N0V83_005080</name>
</gene>
<evidence type="ECO:0000256" key="4">
    <source>
        <dbReference type="ARBA" id="ARBA00026071"/>
    </source>
</evidence>
<dbReference type="CDD" id="cd03758">
    <property type="entry name" value="proteasome_beta_type_2"/>
    <property type="match status" value="1"/>
</dbReference>
<keyword evidence="2 5" id="KW-0647">Proteasome</keyword>
<evidence type="ECO:0000256" key="5">
    <source>
        <dbReference type="RuleBase" id="RU004203"/>
    </source>
</evidence>
<comment type="subunit">
    <text evidence="5">Component of the proteasome complex.</text>
</comment>
<keyword evidence="1 5" id="KW-0963">Cytoplasm</keyword>
<evidence type="ECO:0000256" key="3">
    <source>
        <dbReference type="ARBA" id="ARBA00023242"/>
    </source>
</evidence>
<sequence length="192" mass="21658">MRGATILKASDDKTRVLNTHTLMTFSGEAGDTGMTEDILGDLMQFAEYIQANVQLYSMRNNMELSPAATANFVRGELARALRSRKPYTVNLLLGGYDTIADKPTLYWIDYLASQAALPYAAHGYAQYYCLSLLDKHHHPDIDFDQGMKILRMCTEELKRRLPIDFKGVLVKVITKDGVRDVDYEDDVKVSIP</sequence>
<reference evidence="6" key="1">
    <citation type="submission" date="2022-10" db="EMBL/GenBank/DDBJ databases">
        <title>Tapping the CABI collections for fungal endophytes: first genome assemblies for Collariella, Neodidymelliopsis, Ascochyta clinopodiicola, Didymella pomorum, Didymosphaeria variabile, Neocosmospora piperis and Neocucurbitaria cava.</title>
        <authorList>
            <person name="Hill R."/>
        </authorList>
    </citation>
    <scope>NUCLEOTIDE SEQUENCE</scope>
    <source>
        <strain evidence="6">IMI 356814</strain>
    </source>
</reference>
<dbReference type="PANTHER" id="PTHR32194">
    <property type="entry name" value="METALLOPROTEASE TLDD"/>
    <property type="match status" value="1"/>
</dbReference>
<dbReference type="OrthoDB" id="268428at2759"/>
<dbReference type="SUPFAM" id="SSF56235">
    <property type="entry name" value="N-terminal nucleophile aminohydrolases (Ntn hydrolases)"/>
    <property type="match status" value="1"/>
</dbReference>
<keyword evidence="7" id="KW-1185">Reference proteome</keyword>
<dbReference type="GO" id="GO:0010498">
    <property type="term" value="P:proteasomal protein catabolic process"/>
    <property type="evidence" value="ECO:0007669"/>
    <property type="project" value="InterPro"/>
</dbReference>
<comment type="subunit">
    <text evidence="4">The 26S proteasome consists of a 20S proteasome core and two 19S regulatory subunits. The 20S proteasome core is composed of 28 subunits that are arranged in four stacked rings, resulting in a barrel-shaped structure. The two end rings are each formed by seven alpha subunits, and the two central rings are each formed by seven beta subunits. The catalytic chamber with the active sites is on the inside of the barrel.</text>
</comment>
<dbReference type="Gene3D" id="3.60.20.10">
    <property type="entry name" value="Glutamine Phosphoribosylpyrophosphate, subunit 1, domain 1"/>
    <property type="match status" value="1"/>
</dbReference>
<dbReference type="GO" id="GO:0016787">
    <property type="term" value="F:hydrolase activity"/>
    <property type="evidence" value="ECO:0007669"/>
    <property type="project" value="UniProtKB-KW"/>
</dbReference>
<dbReference type="GO" id="GO:0019774">
    <property type="term" value="C:proteasome core complex, beta-subunit complex"/>
    <property type="evidence" value="ECO:0007669"/>
    <property type="project" value="UniProtKB-ARBA"/>
</dbReference>
<protein>
    <recommendedName>
        <fullName evidence="5">Proteasome subunit beta</fullName>
    </recommendedName>
</protein>
<comment type="subcellular location">
    <subcellularLocation>
        <location evidence="5">Cytoplasm</location>
    </subcellularLocation>
    <subcellularLocation>
        <location evidence="5">Nucleus</location>
    </subcellularLocation>
</comment>
<dbReference type="InterPro" id="IPR035206">
    <property type="entry name" value="Proteasome_beta2"/>
</dbReference>
<comment type="similarity">
    <text evidence="5">Belongs to the peptidase T1B family.</text>
</comment>
<proteinExistence type="inferred from homology"/>
<dbReference type="FunFam" id="3.60.20.10:FF:000008">
    <property type="entry name" value="Proteasome subunit beta type-4"/>
    <property type="match status" value="1"/>
</dbReference>
<evidence type="ECO:0000256" key="2">
    <source>
        <dbReference type="ARBA" id="ARBA00022942"/>
    </source>
</evidence>
<dbReference type="AlphaFoldDB" id="A0A9W9CMN5"/>
<dbReference type="Proteomes" id="UP001140560">
    <property type="component" value="Unassembled WGS sequence"/>
</dbReference>
<evidence type="ECO:0000313" key="7">
    <source>
        <dbReference type="Proteomes" id="UP001140560"/>
    </source>
</evidence>
<evidence type="ECO:0000256" key="1">
    <source>
        <dbReference type="ARBA" id="ARBA00022490"/>
    </source>
</evidence>